<dbReference type="Pfam" id="PF07963">
    <property type="entry name" value="N_methyl"/>
    <property type="match status" value="1"/>
</dbReference>
<keyword evidence="2" id="KW-1133">Transmembrane helix</keyword>
<keyword evidence="2" id="KW-0812">Transmembrane</keyword>
<dbReference type="AlphaFoldDB" id="A0A2U1B1X2"/>
<dbReference type="RefSeq" id="WP_116883813.1">
    <property type="nucleotide sequence ID" value="NZ_CAJKCJ010000089.1"/>
</dbReference>
<feature type="domain" description="DUF1559" evidence="3">
    <location>
        <begin position="32"/>
        <end position="72"/>
    </location>
</feature>
<keyword evidence="2" id="KW-0472">Membrane</keyword>
<dbReference type="PROSITE" id="PS00409">
    <property type="entry name" value="PROKAR_NTER_METHYL"/>
    <property type="match status" value="1"/>
</dbReference>
<dbReference type="InterPro" id="IPR012902">
    <property type="entry name" value="N_methyl_site"/>
</dbReference>
<dbReference type="Pfam" id="PF07596">
    <property type="entry name" value="SBP_bac_10"/>
    <property type="match status" value="1"/>
</dbReference>
<organism evidence="4 5">
    <name type="scientific">Victivallis vadensis</name>
    <dbReference type="NCBI Taxonomy" id="172901"/>
    <lineage>
        <taxon>Bacteria</taxon>
        <taxon>Pseudomonadati</taxon>
        <taxon>Lentisphaerota</taxon>
        <taxon>Lentisphaeria</taxon>
        <taxon>Victivallales</taxon>
        <taxon>Victivallaceae</taxon>
        <taxon>Victivallis</taxon>
    </lineage>
</organism>
<dbReference type="PANTHER" id="PTHR30093">
    <property type="entry name" value="GENERAL SECRETION PATHWAY PROTEIN G"/>
    <property type="match status" value="1"/>
</dbReference>
<dbReference type="Proteomes" id="UP000245959">
    <property type="component" value="Unassembled WGS sequence"/>
</dbReference>
<gene>
    <name evidence="4" type="ORF">C8D82_11179</name>
</gene>
<proteinExistence type="predicted"/>
<dbReference type="PRINTS" id="PR00813">
    <property type="entry name" value="BCTERIALGSPG"/>
</dbReference>
<dbReference type="GO" id="GO:0015627">
    <property type="term" value="C:type II protein secretion system complex"/>
    <property type="evidence" value="ECO:0007669"/>
    <property type="project" value="InterPro"/>
</dbReference>
<accession>A0A2U1B1X2</accession>
<evidence type="ECO:0000259" key="3">
    <source>
        <dbReference type="Pfam" id="PF07596"/>
    </source>
</evidence>
<dbReference type="InterPro" id="IPR045584">
    <property type="entry name" value="Pilin-like"/>
</dbReference>
<dbReference type="SUPFAM" id="SSF54523">
    <property type="entry name" value="Pili subunits"/>
    <property type="match status" value="1"/>
</dbReference>
<dbReference type="NCBIfam" id="TIGR02532">
    <property type="entry name" value="IV_pilin_GFxxxE"/>
    <property type="match status" value="1"/>
</dbReference>
<evidence type="ECO:0000256" key="2">
    <source>
        <dbReference type="SAM" id="Phobius"/>
    </source>
</evidence>
<keyword evidence="5" id="KW-1185">Reference proteome</keyword>
<evidence type="ECO:0000256" key="1">
    <source>
        <dbReference type="ARBA" id="ARBA00022481"/>
    </source>
</evidence>
<name>A0A2U1B1X2_9BACT</name>
<dbReference type="InterPro" id="IPR011453">
    <property type="entry name" value="DUF1559"/>
</dbReference>
<evidence type="ECO:0000313" key="5">
    <source>
        <dbReference type="Proteomes" id="UP000245959"/>
    </source>
</evidence>
<feature type="transmembrane region" description="Helical" evidence="2">
    <location>
        <begin position="6"/>
        <end position="30"/>
    </location>
</feature>
<dbReference type="InterPro" id="IPR000983">
    <property type="entry name" value="Bac_GSPG_pilin"/>
</dbReference>
<dbReference type="PANTHER" id="PTHR30093:SF2">
    <property type="entry name" value="TYPE II SECRETION SYSTEM PROTEIN H"/>
    <property type="match status" value="1"/>
</dbReference>
<comment type="caution">
    <text evidence="4">The sequence shown here is derived from an EMBL/GenBank/DDBJ whole genome shotgun (WGS) entry which is preliminary data.</text>
</comment>
<protein>
    <submittedName>
        <fullName evidence="4">Prepilin-type N-terminal cleavage/methylation domain-containing protein</fullName>
    </submittedName>
</protein>
<evidence type="ECO:0000313" key="4">
    <source>
        <dbReference type="EMBL" id="PVY42622.1"/>
    </source>
</evidence>
<keyword evidence="1" id="KW-0488">Methylation</keyword>
<dbReference type="GeneID" id="78295127"/>
<dbReference type="Gene3D" id="3.30.700.10">
    <property type="entry name" value="Glycoprotein, Type 4 Pilin"/>
    <property type="match status" value="1"/>
</dbReference>
<reference evidence="4 5" key="1">
    <citation type="submission" date="2018-04" db="EMBL/GenBank/DDBJ databases">
        <title>Genomic Encyclopedia of Type Strains, Phase IV (KMG-IV): sequencing the most valuable type-strain genomes for metagenomic binning, comparative biology and taxonomic classification.</title>
        <authorList>
            <person name="Goeker M."/>
        </authorList>
    </citation>
    <scope>NUCLEOTIDE SEQUENCE [LARGE SCALE GENOMIC DNA]</scope>
    <source>
        <strain evidence="4 5">DSM 14823</strain>
    </source>
</reference>
<dbReference type="GO" id="GO:0015628">
    <property type="term" value="P:protein secretion by the type II secretion system"/>
    <property type="evidence" value="ECO:0007669"/>
    <property type="project" value="InterPro"/>
</dbReference>
<dbReference type="EMBL" id="QEKH01000011">
    <property type="protein sequence ID" value="PVY42622.1"/>
    <property type="molecule type" value="Genomic_DNA"/>
</dbReference>
<sequence length="214" mass="22218">MKKTRGFTLIELLVVIAIIAILAGMLLPALNQAREKARRISCVSNLKQIGTSLQTYAIDFESRFPSLAGAEGFEVLRANDYLTDYAIYVCPSSTTTKGSGTDELEAENADYAFAGNMMAGDSAMYGRADSGIAIDKSGYSGQASNGGQANHSKYGSILFQGGHVTGFTGTAAESVSKGGITVSNAGAWNSVQNAGYTMTFSGGTDEGGEAAEGD</sequence>